<dbReference type="Proteomes" id="UP000001194">
    <property type="component" value="Unassembled WGS sequence"/>
</dbReference>
<dbReference type="RefSeq" id="XP_001875245.1">
    <property type="nucleotide sequence ID" value="XM_001875210.1"/>
</dbReference>
<dbReference type="HOGENOM" id="CLU_2850088_0_0_1"/>
<dbReference type="InParanoid" id="B0CUK6"/>
<sequence length="79" mass="8789">MRLSEKMSNISLLFQYLSVLTSTYTISNQENFGQGGAGNDYEHARLLYLSKVRYDLALERSPTNLQGHGSGHGSRLHAS</sequence>
<accession>B0CUK6</accession>
<keyword evidence="2" id="KW-1185">Reference proteome</keyword>
<evidence type="ECO:0000313" key="1">
    <source>
        <dbReference type="EMBL" id="EDR14686.1"/>
    </source>
</evidence>
<reference evidence="1 2" key="1">
    <citation type="journal article" date="2008" name="Nature">
        <title>The genome of Laccaria bicolor provides insights into mycorrhizal symbiosis.</title>
        <authorList>
            <person name="Martin F."/>
            <person name="Aerts A."/>
            <person name="Ahren D."/>
            <person name="Brun A."/>
            <person name="Danchin E.G.J."/>
            <person name="Duchaussoy F."/>
            <person name="Gibon J."/>
            <person name="Kohler A."/>
            <person name="Lindquist E."/>
            <person name="Pereda V."/>
            <person name="Salamov A."/>
            <person name="Shapiro H.J."/>
            <person name="Wuyts J."/>
            <person name="Blaudez D."/>
            <person name="Buee M."/>
            <person name="Brokstein P."/>
            <person name="Canbaeck B."/>
            <person name="Cohen D."/>
            <person name="Courty P.E."/>
            <person name="Coutinho P.M."/>
            <person name="Delaruelle C."/>
            <person name="Detter J.C."/>
            <person name="Deveau A."/>
            <person name="DiFazio S."/>
            <person name="Duplessis S."/>
            <person name="Fraissinet-Tachet L."/>
            <person name="Lucic E."/>
            <person name="Frey-Klett P."/>
            <person name="Fourrey C."/>
            <person name="Feussner I."/>
            <person name="Gay G."/>
            <person name="Grimwood J."/>
            <person name="Hoegger P.J."/>
            <person name="Jain P."/>
            <person name="Kilaru S."/>
            <person name="Labbe J."/>
            <person name="Lin Y.C."/>
            <person name="Legue V."/>
            <person name="Le Tacon F."/>
            <person name="Marmeisse R."/>
            <person name="Melayah D."/>
            <person name="Montanini B."/>
            <person name="Muratet M."/>
            <person name="Nehls U."/>
            <person name="Niculita-Hirzel H."/>
            <person name="Oudot-Le Secq M.P."/>
            <person name="Peter M."/>
            <person name="Quesneville H."/>
            <person name="Rajashekar B."/>
            <person name="Reich M."/>
            <person name="Rouhier N."/>
            <person name="Schmutz J."/>
            <person name="Yin T."/>
            <person name="Chalot M."/>
            <person name="Henrissat B."/>
            <person name="Kuees U."/>
            <person name="Lucas S."/>
            <person name="Van de Peer Y."/>
            <person name="Podila G.K."/>
            <person name="Polle A."/>
            <person name="Pukkila P.J."/>
            <person name="Richardson P.M."/>
            <person name="Rouze P."/>
            <person name="Sanders I.R."/>
            <person name="Stajich J.E."/>
            <person name="Tunlid A."/>
            <person name="Tuskan G."/>
            <person name="Grigoriev I.V."/>
        </authorList>
    </citation>
    <scope>NUCLEOTIDE SEQUENCE [LARGE SCALE GENOMIC DNA]</scope>
    <source>
        <strain evidence="2">S238N-H82 / ATCC MYA-4686</strain>
    </source>
</reference>
<dbReference type="EMBL" id="DS547092">
    <property type="protein sequence ID" value="EDR14686.1"/>
    <property type="molecule type" value="Genomic_DNA"/>
</dbReference>
<dbReference type="KEGG" id="lbc:LACBIDRAFT_305566"/>
<name>B0CUK6_LACBS</name>
<evidence type="ECO:0000313" key="2">
    <source>
        <dbReference type="Proteomes" id="UP000001194"/>
    </source>
</evidence>
<dbReference type="GeneID" id="6070186"/>
<proteinExistence type="predicted"/>
<gene>
    <name evidence="1" type="ORF">LACBIDRAFT_305566</name>
</gene>
<protein>
    <submittedName>
        <fullName evidence="1">Predicted protein</fullName>
    </submittedName>
</protein>
<organism evidence="2">
    <name type="scientific">Laccaria bicolor (strain S238N-H82 / ATCC MYA-4686)</name>
    <name type="common">Bicoloured deceiver</name>
    <name type="synonym">Laccaria laccata var. bicolor</name>
    <dbReference type="NCBI Taxonomy" id="486041"/>
    <lineage>
        <taxon>Eukaryota</taxon>
        <taxon>Fungi</taxon>
        <taxon>Dikarya</taxon>
        <taxon>Basidiomycota</taxon>
        <taxon>Agaricomycotina</taxon>
        <taxon>Agaricomycetes</taxon>
        <taxon>Agaricomycetidae</taxon>
        <taxon>Agaricales</taxon>
        <taxon>Agaricineae</taxon>
        <taxon>Hydnangiaceae</taxon>
        <taxon>Laccaria</taxon>
    </lineage>
</organism>
<dbReference type="AlphaFoldDB" id="B0CUK6"/>